<evidence type="ECO:0000313" key="15">
    <source>
        <dbReference type="Proteomes" id="UP000823561"/>
    </source>
</evidence>
<keyword evidence="8" id="KW-1015">Disulfide bond</keyword>
<dbReference type="Proteomes" id="UP000823561">
    <property type="component" value="Chromosome 7"/>
</dbReference>
<keyword evidence="15" id="KW-1185">Reference proteome</keyword>
<gene>
    <name evidence="14" type="ORF">AALO_G00103140</name>
</gene>
<keyword evidence="6" id="KW-0479">Metal-binding</keyword>
<protein>
    <recommendedName>
        <fullName evidence="9">Bone Gla protein</fullName>
    </recommendedName>
    <alternativeName>
        <fullName evidence="10">Gamma-carboxyglutamic acid-containing protein</fullName>
    </alternativeName>
</protein>
<evidence type="ECO:0000256" key="11">
    <source>
        <dbReference type="SAM" id="MobiDB-lite"/>
    </source>
</evidence>
<name>A0AAV6GUV0_9TELE</name>
<dbReference type="SUPFAM" id="SSF57630">
    <property type="entry name" value="GLA-domain"/>
    <property type="match status" value="1"/>
</dbReference>
<dbReference type="GO" id="GO:0005576">
    <property type="term" value="C:extracellular region"/>
    <property type="evidence" value="ECO:0007669"/>
    <property type="project" value="UniProtKB-SubCell"/>
</dbReference>
<evidence type="ECO:0000256" key="7">
    <source>
        <dbReference type="ARBA" id="ARBA00022837"/>
    </source>
</evidence>
<dbReference type="AlphaFoldDB" id="A0AAV6GUV0"/>
<feature type="region of interest" description="Disordered" evidence="11">
    <location>
        <begin position="30"/>
        <end position="121"/>
    </location>
</feature>
<comment type="similarity">
    <text evidence="2">Belongs to the osteocalcin/matrix Gla protein family.</text>
</comment>
<accession>A0AAV6GUV0</accession>
<dbReference type="InterPro" id="IPR000294">
    <property type="entry name" value="GLA_domain"/>
</dbReference>
<evidence type="ECO:0000259" key="13">
    <source>
        <dbReference type="PROSITE" id="PS50998"/>
    </source>
</evidence>
<feature type="signal peptide" evidence="12">
    <location>
        <begin position="1"/>
        <end position="18"/>
    </location>
</feature>
<evidence type="ECO:0000256" key="6">
    <source>
        <dbReference type="ARBA" id="ARBA00022723"/>
    </source>
</evidence>
<dbReference type="Pfam" id="PF25890">
    <property type="entry name" value="BGLAP_C"/>
    <property type="match status" value="1"/>
</dbReference>
<dbReference type="GO" id="GO:0008147">
    <property type="term" value="F:structural constituent of bone"/>
    <property type="evidence" value="ECO:0007669"/>
    <property type="project" value="TreeGrafter"/>
</dbReference>
<evidence type="ECO:0000256" key="8">
    <source>
        <dbReference type="ARBA" id="ARBA00023157"/>
    </source>
</evidence>
<dbReference type="PANTHER" id="PTHR14235:SF0">
    <property type="entry name" value="OSTEOCALCIN"/>
    <property type="match status" value="1"/>
</dbReference>
<keyword evidence="5" id="KW-0091">Biomineralization</keyword>
<evidence type="ECO:0000256" key="12">
    <source>
        <dbReference type="SAM" id="SignalP"/>
    </source>
</evidence>
<reference evidence="14" key="1">
    <citation type="submission" date="2020-10" db="EMBL/GenBank/DDBJ databases">
        <title>Chromosome-scale genome assembly of the Allis shad, Alosa alosa.</title>
        <authorList>
            <person name="Margot Z."/>
            <person name="Christophe K."/>
            <person name="Cabau C."/>
            <person name="Louis A."/>
            <person name="Berthelot C."/>
            <person name="Parey E."/>
            <person name="Roest Crollius H."/>
            <person name="Montfort J."/>
            <person name="Robinson-Rechavi M."/>
            <person name="Bucao C."/>
            <person name="Bouchez O."/>
            <person name="Gislard M."/>
            <person name="Lluch J."/>
            <person name="Milhes M."/>
            <person name="Lampietro C."/>
            <person name="Lopez Roques C."/>
            <person name="Donnadieu C."/>
            <person name="Braasch I."/>
            <person name="Desvignes T."/>
            <person name="Postlethwait J."/>
            <person name="Bobe J."/>
            <person name="Guiguen Y."/>
        </authorList>
    </citation>
    <scope>NUCLEOTIDE SEQUENCE</scope>
    <source>
        <strain evidence="14">M-15738</strain>
        <tissue evidence="14">Blood</tissue>
    </source>
</reference>
<evidence type="ECO:0000256" key="2">
    <source>
        <dbReference type="ARBA" id="ARBA00008850"/>
    </source>
</evidence>
<evidence type="ECO:0000256" key="9">
    <source>
        <dbReference type="ARBA" id="ARBA00030150"/>
    </source>
</evidence>
<evidence type="ECO:0000313" key="14">
    <source>
        <dbReference type="EMBL" id="KAG5278824.1"/>
    </source>
</evidence>
<dbReference type="PROSITE" id="PS50998">
    <property type="entry name" value="GLA_2"/>
    <property type="match status" value="1"/>
</dbReference>
<dbReference type="GO" id="GO:0046848">
    <property type="term" value="F:hydroxyapatite binding"/>
    <property type="evidence" value="ECO:0007669"/>
    <property type="project" value="TreeGrafter"/>
</dbReference>
<dbReference type="InterPro" id="IPR035972">
    <property type="entry name" value="GLA-like_dom_SF"/>
</dbReference>
<dbReference type="InterPro" id="IPR039176">
    <property type="entry name" value="Osteocalcin"/>
</dbReference>
<sequence>MKTFAILTLFAVLSVCLSNQDMAMEASFDPEAAAAAAPDASASSSASDSSASDSSASDSSASDSSASDSSASDSSASDSSAADSSASDSSASDSSASDSSASSSSSSSSESTEDATTAAPEVEVIVRKRDVAAALLRRHRRAGTPAADLSPVQLESLHEVCEVNLACEHMAETAGIVAAYTAYYGPVPF</sequence>
<feature type="chain" id="PRO_5043529210" description="Bone Gla protein" evidence="12">
    <location>
        <begin position="19"/>
        <end position="189"/>
    </location>
</feature>
<evidence type="ECO:0000256" key="1">
    <source>
        <dbReference type="ARBA" id="ARBA00004613"/>
    </source>
</evidence>
<evidence type="ECO:0000256" key="4">
    <source>
        <dbReference type="ARBA" id="ARBA00022525"/>
    </source>
</evidence>
<dbReference type="GO" id="GO:0060348">
    <property type="term" value="P:bone development"/>
    <property type="evidence" value="ECO:0007669"/>
    <property type="project" value="InterPro"/>
</dbReference>
<keyword evidence="7" id="KW-0106">Calcium</keyword>
<proteinExistence type="inferred from homology"/>
<dbReference type="InterPro" id="IPR058704">
    <property type="entry name" value="BGLAP-like_C"/>
</dbReference>
<keyword evidence="4" id="KW-0964">Secreted</keyword>
<keyword evidence="12" id="KW-0732">Signal</keyword>
<keyword evidence="3" id="KW-0301">Gamma-carboxyglutamic acid</keyword>
<evidence type="ECO:0000256" key="3">
    <source>
        <dbReference type="ARBA" id="ARBA00022479"/>
    </source>
</evidence>
<dbReference type="GO" id="GO:0005509">
    <property type="term" value="F:calcium ion binding"/>
    <property type="evidence" value="ECO:0007669"/>
    <property type="project" value="InterPro"/>
</dbReference>
<comment type="caution">
    <text evidence="14">The sequence shown here is derived from an EMBL/GenBank/DDBJ whole genome shotgun (WGS) entry which is preliminary data.</text>
</comment>
<feature type="compositionally biased region" description="Low complexity" evidence="11">
    <location>
        <begin position="32"/>
        <end position="109"/>
    </location>
</feature>
<dbReference type="GO" id="GO:0032571">
    <property type="term" value="P:response to vitamin K"/>
    <property type="evidence" value="ECO:0007669"/>
    <property type="project" value="InterPro"/>
</dbReference>
<organism evidence="14 15">
    <name type="scientific">Alosa alosa</name>
    <name type="common">allis shad</name>
    <dbReference type="NCBI Taxonomy" id="278164"/>
    <lineage>
        <taxon>Eukaryota</taxon>
        <taxon>Metazoa</taxon>
        <taxon>Chordata</taxon>
        <taxon>Craniata</taxon>
        <taxon>Vertebrata</taxon>
        <taxon>Euteleostomi</taxon>
        <taxon>Actinopterygii</taxon>
        <taxon>Neopterygii</taxon>
        <taxon>Teleostei</taxon>
        <taxon>Clupei</taxon>
        <taxon>Clupeiformes</taxon>
        <taxon>Clupeoidei</taxon>
        <taxon>Clupeidae</taxon>
        <taxon>Alosa</taxon>
    </lineage>
</organism>
<dbReference type="PANTHER" id="PTHR14235">
    <property type="entry name" value="OSTEOCALCIN"/>
    <property type="match status" value="1"/>
</dbReference>
<feature type="domain" description="Gla" evidence="13">
    <location>
        <begin position="139"/>
        <end position="185"/>
    </location>
</feature>
<evidence type="ECO:0000256" key="5">
    <source>
        <dbReference type="ARBA" id="ARBA00022591"/>
    </source>
</evidence>
<dbReference type="EMBL" id="JADWDJ010000007">
    <property type="protein sequence ID" value="KAG5278824.1"/>
    <property type="molecule type" value="Genomic_DNA"/>
</dbReference>
<dbReference type="GO" id="GO:1900076">
    <property type="term" value="P:regulation of cellular response to insulin stimulus"/>
    <property type="evidence" value="ECO:0007669"/>
    <property type="project" value="InterPro"/>
</dbReference>
<dbReference type="GO" id="GO:0001649">
    <property type="term" value="P:osteoblast differentiation"/>
    <property type="evidence" value="ECO:0007669"/>
    <property type="project" value="TreeGrafter"/>
</dbReference>
<dbReference type="GO" id="GO:0031214">
    <property type="term" value="P:biomineral tissue development"/>
    <property type="evidence" value="ECO:0007669"/>
    <property type="project" value="UniProtKB-KW"/>
</dbReference>
<evidence type="ECO:0000256" key="10">
    <source>
        <dbReference type="ARBA" id="ARBA00033350"/>
    </source>
</evidence>
<comment type="subcellular location">
    <subcellularLocation>
        <location evidence="1">Secreted</location>
    </subcellularLocation>
</comment>